<feature type="transmembrane region" description="Helical" evidence="5">
    <location>
        <begin position="81"/>
        <end position="100"/>
    </location>
</feature>
<feature type="transmembrane region" description="Helical" evidence="5">
    <location>
        <begin position="139"/>
        <end position="162"/>
    </location>
</feature>
<accession>A0A5J5J4U9</accession>
<feature type="transmembrane region" description="Helical" evidence="5">
    <location>
        <begin position="363"/>
        <end position="389"/>
    </location>
</feature>
<keyword evidence="4 5" id="KW-0472">Membrane</keyword>
<dbReference type="InterPro" id="IPR005829">
    <property type="entry name" value="Sugar_transporter_CS"/>
</dbReference>
<evidence type="ECO:0000256" key="3">
    <source>
        <dbReference type="ARBA" id="ARBA00022989"/>
    </source>
</evidence>
<evidence type="ECO:0000256" key="1">
    <source>
        <dbReference type="ARBA" id="ARBA00004651"/>
    </source>
</evidence>
<dbReference type="GO" id="GO:0022857">
    <property type="term" value="F:transmembrane transporter activity"/>
    <property type="evidence" value="ECO:0007669"/>
    <property type="project" value="InterPro"/>
</dbReference>
<dbReference type="PANTHER" id="PTHR42718:SF49">
    <property type="entry name" value="EXPORT PROTEIN"/>
    <property type="match status" value="1"/>
</dbReference>
<dbReference type="RefSeq" id="WP_150447244.1">
    <property type="nucleotide sequence ID" value="NZ_VYSA01000001.1"/>
</dbReference>
<dbReference type="PROSITE" id="PS50850">
    <property type="entry name" value="MFS"/>
    <property type="match status" value="1"/>
</dbReference>
<comment type="caution">
    <text evidence="7">The sequence shown here is derived from an EMBL/GenBank/DDBJ whole genome shotgun (WGS) entry which is preliminary data.</text>
</comment>
<feature type="transmembrane region" description="Helical" evidence="5">
    <location>
        <begin position="268"/>
        <end position="290"/>
    </location>
</feature>
<dbReference type="InterPro" id="IPR036259">
    <property type="entry name" value="MFS_trans_sf"/>
</dbReference>
<dbReference type="OrthoDB" id="4571944at2"/>
<evidence type="ECO:0000259" key="6">
    <source>
        <dbReference type="PROSITE" id="PS50850"/>
    </source>
</evidence>
<dbReference type="EMBL" id="VYSA01000001">
    <property type="protein sequence ID" value="KAA9110469.1"/>
    <property type="molecule type" value="Genomic_DNA"/>
</dbReference>
<evidence type="ECO:0000256" key="5">
    <source>
        <dbReference type="SAM" id="Phobius"/>
    </source>
</evidence>
<dbReference type="Gene3D" id="1.20.1250.20">
    <property type="entry name" value="MFS general substrate transporter like domains"/>
    <property type="match status" value="1"/>
</dbReference>
<dbReference type="InterPro" id="IPR011701">
    <property type="entry name" value="MFS"/>
</dbReference>
<feature type="transmembrane region" description="Helical" evidence="5">
    <location>
        <begin position="337"/>
        <end position="357"/>
    </location>
</feature>
<dbReference type="Proteomes" id="UP000325827">
    <property type="component" value="Unassembled WGS sequence"/>
</dbReference>
<dbReference type="InterPro" id="IPR020846">
    <property type="entry name" value="MFS_dom"/>
</dbReference>
<feature type="transmembrane region" description="Helical" evidence="5">
    <location>
        <begin position="168"/>
        <end position="188"/>
    </location>
</feature>
<evidence type="ECO:0000256" key="4">
    <source>
        <dbReference type="ARBA" id="ARBA00023136"/>
    </source>
</evidence>
<dbReference type="PANTHER" id="PTHR42718">
    <property type="entry name" value="MAJOR FACILITATOR SUPERFAMILY MULTIDRUG TRANSPORTER MFSC"/>
    <property type="match status" value="1"/>
</dbReference>
<feature type="transmembrane region" description="Helical" evidence="5">
    <location>
        <begin position="226"/>
        <end position="248"/>
    </location>
</feature>
<proteinExistence type="predicted"/>
<feature type="domain" description="Major facilitator superfamily (MFS) profile" evidence="6">
    <location>
        <begin position="16"/>
        <end position="496"/>
    </location>
</feature>
<dbReference type="Pfam" id="PF07690">
    <property type="entry name" value="MFS_1"/>
    <property type="match status" value="1"/>
</dbReference>
<feature type="transmembrane region" description="Helical" evidence="5">
    <location>
        <begin position="52"/>
        <end position="69"/>
    </location>
</feature>
<keyword evidence="8" id="KW-1185">Reference proteome</keyword>
<keyword evidence="3 5" id="KW-1133">Transmembrane helix</keyword>
<evidence type="ECO:0000313" key="8">
    <source>
        <dbReference type="Proteomes" id="UP000325827"/>
    </source>
</evidence>
<keyword evidence="2 5" id="KW-0812">Transmembrane</keyword>
<comment type="subcellular location">
    <subcellularLocation>
        <location evidence="1">Cell membrane</location>
        <topology evidence="1">Multi-pass membrane protein</topology>
    </subcellularLocation>
</comment>
<name>A0A5J5J4U9_9MICO</name>
<gene>
    <name evidence="7" type="ORF">F6B43_01925</name>
</gene>
<evidence type="ECO:0000313" key="7">
    <source>
        <dbReference type="EMBL" id="KAA9110469.1"/>
    </source>
</evidence>
<feature type="transmembrane region" description="Helical" evidence="5">
    <location>
        <begin position="310"/>
        <end position="328"/>
    </location>
</feature>
<reference evidence="8" key="1">
    <citation type="submission" date="2019-09" db="EMBL/GenBank/DDBJ databases">
        <title>Mumia zhuanghuii sp. nov. isolated from the intestinal contents of plateau pika (Ochotona curzoniae) in the Qinghai-Tibet plateau of China.</title>
        <authorList>
            <person name="Tian Z."/>
        </authorList>
    </citation>
    <scope>NUCLEOTIDE SEQUENCE [LARGE SCALE GENOMIC DNA]</scope>
    <source>
        <strain evidence="8">JCM 30598</strain>
    </source>
</reference>
<feature type="transmembrane region" description="Helical" evidence="5">
    <location>
        <begin position="200"/>
        <end position="220"/>
    </location>
</feature>
<dbReference type="AlphaFoldDB" id="A0A5J5J4U9"/>
<sequence>MSSATAAPPVRSTFIPLAYLGLLAGIQGADPNIASTALLSASNALHMGTLDAIAASISTLMLAATVITTGMMADRWGRKRVLMAALIVAIAGDLVVATASSPMIYVVGRAIAGVGLGAVFGASFAYIKTFAKPGGLASAIGVYVACTGVFALVLTFAGSSLVGVDWRVAFMFIPAMATLALIGGLVVLPRDAARTGERSPWDALGQVLLAGGIVLSLYGISHATNGIDSVLTIVPFVAGVVLLGLWAWRERTSPGIRFFPIALFREPVFIAAVLAGLLYNLSSGVMLLAFSNLFQYSMGVTGLALSLSQLPYLIAGIPAALVVGRLLGSGRLSRRAVLILGAAIIVAGTVVFGLTAQGRPDDVWAYVPALVIVGVGVILPSVPYGSMILEAADEKHYGVVSSSRTTIGQYWYSLGLAGATIVLDGLTRVGVRDKLGSSAVTQLDAYAASGTRPADTTVLAVAADSYLDAFAVLMYGLAAVITVAAVVIFFLLRARPAGRLPADAPVTHPHHPVR</sequence>
<feature type="transmembrane region" description="Helical" evidence="5">
    <location>
        <begin position="469"/>
        <end position="492"/>
    </location>
</feature>
<dbReference type="SUPFAM" id="SSF103473">
    <property type="entry name" value="MFS general substrate transporter"/>
    <property type="match status" value="1"/>
</dbReference>
<dbReference type="PROSITE" id="PS00216">
    <property type="entry name" value="SUGAR_TRANSPORT_1"/>
    <property type="match status" value="1"/>
</dbReference>
<evidence type="ECO:0000256" key="2">
    <source>
        <dbReference type="ARBA" id="ARBA00022692"/>
    </source>
</evidence>
<organism evidence="7 8">
    <name type="scientific">Microbacterium rhizomatis</name>
    <dbReference type="NCBI Taxonomy" id="1631477"/>
    <lineage>
        <taxon>Bacteria</taxon>
        <taxon>Bacillati</taxon>
        <taxon>Actinomycetota</taxon>
        <taxon>Actinomycetes</taxon>
        <taxon>Micrococcales</taxon>
        <taxon>Microbacteriaceae</taxon>
        <taxon>Microbacterium</taxon>
    </lineage>
</organism>
<feature type="transmembrane region" description="Helical" evidence="5">
    <location>
        <begin position="106"/>
        <end position="127"/>
    </location>
</feature>
<protein>
    <submittedName>
        <fullName evidence="7">MFS transporter</fullName>
    </submittedName>
</protein>
<feature type="transmembrane region" description="Helical" evidence="5">
    <location>
        <begin position="410"/>
        <end position="431"/>
    </location>
</feature>
<dbReference type="GO" id="GO:0005886">
    <property type="term" value="C:plasma membrane"/>
    <property type="evidence" value="ECO:0007669"/>
    <property type="project" value="UniProtKB-SubCell"/>
</dbReference>